<dbReference type="EnsemblProtists" id="EKX42518">
    <property type="protein sequence ID" value="EKX42518"/>
    <property type="gene ID" value="GUITHDRAFT_153550"/>
</dbReference>
<reference evidence="4" key="2">
    <citation type="submission" date="2012-11" db="EMBL/GenBank/DDBJ databases">
        <authorList>
            <person name="Kuo A."/>
            <person name="Curtis B.A."/>
            <person name="Tanifuji G."/>
            <person name="Burki F."/>
            <person name="Gruber A."/>
            <person name="Irimia M."/>
            <person name="Maruyama S."/>
            <person name="Arias M.C."/>
            <person name="Ball S.G."/>
            <person name="Gile G.H."/>
            <person name="Hirakawa Y."/>
            <person name="Hopkins J.F."/>
            <person name="Rensing S.A."/>
            <person name="Schmutz J."/>
            <person name="Symeonidi A."/>
            <person name="Elias M."/>
            <person name="Eveleigh R.J."/>
            <person name="Herman E.K."/>
            <person name="Klute M.J."/>
            <person name="Nakayama T."/>
            <person name="Obornik M."/>
            <person name="Reyes-Prieto A."/>
            <person name="Armbrust E.V."/>
            <person name="Aves S.J."/>
            <person name="Beiko R.G."/>
            <person name="Coutinho P."/>
            <person name="Dacks J.B."/>
            <person name="Durnford D.G."/>
            <person name="Fast N.M."/>
            <person name="Green B.R."/>
            <person name="Grisdale C."/>
            <person name="Hempe F."/>
            <person name="Henrissat B."/>
            <person name="Hoppner M.P."/>
            <person name="Ishida K.-I."/>
            <person name="Kim E."/>
            <person name="Koreny L."/>
            <person name="Kroth P.G."/>
            <person name="Liu Y."/>
            <person name="Malik S.-B."/>
            <person name="Maier U.G."/>
            <person name="McRose D."/>
            <person name="Mock T."/>
            <person name="Neilson J.A."/>
            <person name="Onodera N.T."/>
            <person name="Poole A.M."/>
            <person name="Pritham E.J."/>
            <person name="Richards T.A."/>
            <person name="Rocap G."/>
            <person name="Roy S.W."/>
            <person name="Sarai C."/>
            <person name="Schaack S."/>
            <person name="Shirato S."/>
            <person name="Slamovits C.H."/>
            <person name="Spencer D.F."/>
            <person name="Suzuki S."/>
            <person name="Worden A.Z."/>
            <person name="Zauner S."/>
            <person name="Barry K."/>
            <person name="Bell C."/>
            <person name="Bharti A.K."/>
            <person name="Crow J.A."/>
            <person name="Grimwood J."/>
            <person name="Kramer R."/>
            <person name="Lindquist E."/>
            <person name="Lucas S."/>
            <person name="Salamov A."/>
            <person name="McFadden G.I."/>
            <person name="Lane C.E."/>
            <person name="Keeling P.J."/>
            <person name="Gray M.W."/>
            <person name="Grigoriev I.V."/>
            <person name="Archibald J.M."/>
        </authorList>
    </citation>
    <scope>NUCLEOTIDE SEQUENCE</scope>
    <source>
        <strain evidence="4">CCMP2712</strain>
    </source>
</reference>
<keyword evidence="1" id="KW-0732">Signal</keyword>
<sequence length="177" mass="19256">MASPAKLLPVGCCIIFLLLLCPASSVSNDREEPMKRDQSCAIECQSQDKRVPSNSTAFLFAKSLGTQEMEKIRSLSLDASSSSRKKHFRCAISRNQLASSWNACPPFTISLGSCNTMCGLFIRRRGQGSRTSHVAPSIMRIRGGGWLPWNQDKPAEACNGTCHARLKCCSADGALKT</sequence>
<proteinExistence type="predicted"/>
<protein>
    <submittedName>
        <fullName evidence="2 3">Uncharacterized protein</fullName>
    </submittedName>
</protein>
<dbReference type="KEGG" id="gtt:GUITHDRAFT_153550"/>
<evidence type="ECO:0000313" key="3">
    <source>
        <dbReference type="EnsemblProtists" id="EKX42518"/>
    </source>
</evidence>
<reference evidence="3" key="3">
    <citation type="submission" date="2016-03" db="UniProtKB">
        <authorList>
            <consortium name="EnsemblProtists"/>
        </authorList>
    </citation>
    <scope>IDENTIFICATION</scope>
</reference>
<gene>
    <name evidence="2" type="ORF">GUITHDRAFT_153550</name>
</gene>
<reference evidence="2 4" key="1">
    <citation type="journal article" date="2012" name="Nature">
        <title>Algal genomes reveal evolutionary mosaicism and the fate of nucleomorphs.</title>
        <authorList>
            <consortium name="DOE Joint Genome Institute"/>
            <person name="Curtis B.A."/>
            <person name="Tanifuji G."/>
            <person name="Burki F."/>
            <person name="Gruber A."/>
            <person name="Irimia M."/>
            <person name="Maruyama S."/>
            <person name="Arias M.C."/>
            <person name="Ball S.G."/>
            <person name="Gile G.H."/>
            <person name="Hirakawa Y."/>
            <person name="Hopkins J.F."/>
            <person name="Kuo A."/>
            <person name="Rensing S.A."/>
            <person name="Schmutz J."/>
            <person name="Symeonidi A."/>
            <person name="Elias M."/>
            <person name="Eveleigh R.J."/>
            <person name="Herman E.K."/>
            <person name="Klute M.J."/>
            <person name="Nakayama T."/>
            <person name="Obornik M."/>
            <person name="Reyes-Prieto A."/>
            <person name="Armbrust E.V."/>
            <person name="Aves S.J."/>
            <person name="Beiko R.G."/>
            <person name="Coutinho P."/>
            <person name="Dacks J.B."/>
            <person name="Durnford D.G."/>
            <person name="Fast N.M."/>
            <person name="Green B.R."/>
            <person name="Grisdale C.J."/>
            <person name="Hempel F."/>
            <person name="Henrissat B."/>
            <person name="Hoppner M.P."/>
            <person name="Ishida K."/>
            <person name="Kim E."/>
            <person name="Koreny L."/>
            <person name="Kroth P.G."/>
            <person name="Liu Y."/>
            <person name="Malik S.B."/>
            <person name="Maier U.G."/>
            <person name="McRose D."/>
            <person name="Mock T."/>
            <person name="Neilson J.A."/>
            <person name="Onodera N.T."/>
            <person name="Poole A.M."/>
            <person name="Pritham E.J."/>
            <person name="Richards T.A."/>
            <person name="Rocap G."/>
            <person name="Roy S.W."/>
            <person name="Sarai C."/>
            <person name="Schaack S."/>
            <person name="Shirato S."/>
            <person name="Slamovits C.H."/>
            <person name="Spencer D.F."/>
            <person name="Suzuki S."/>
            <person name="Worden A.Z."/>
            <person name="Zauner S."/>
            <person name="Barry K."/>
            <person name="Bell C."/>
            <person name="Bharti A.K."/>
            <person name="Crow J.A."/>
            <person name="Grimwood J."/>
            <person name="Kramer R."/>
            <person name="Lindquist E."/>
            <person name="Lucas S."/>
            <person name="Salamov A."/>
            <person name="McFadden G.I."/>
            <person name="Lane C.E."/>
            <person name="Keeling P.J."/>
            <person name="Gray M.W."/>
            <person name="Grigoriev I.V."/>
            <person name="Archibald J.M."/>
        </authorList>
    </citation>
    <scope>NUCLEOTIDE SEQUENCE</scope>
    <source>
        <strain evidence="2 4">CCMP2712</strain>
    </source>
</reference>
<evidence type="ECO:0000256" key="1">
    <source>
        <dbReference type="SAM" id="SignalP"/>
    </source>
</evidence>
<feature type="chain" id="PRO_5008770827" evidence="1">
    <location>
        <begin position="26"/>
        <end position="177"/>
    </location>
</feature>
<dbReference type="HOGENOM" id="CLU_1521755_0_0_1"/>
<evidence type="ECO:0000313" key="2">
    <source>
        <dbReference type="EMBL" id="EKX42518.1"/>
    </source>
</evidence>
<dbReference type="Proteomes" id="UP000011087">
    <property type="component" value="Unassembled WGS sequence"/>
</dbReference>
<dbReference type="GeneID" id="17299228"/>
<feature type="signal peptide" evidence="1">
    <location>
        <begin position="1"/>
        <end position="25"/>
    </location>
</feature>
<name>L1J1V6_GUITC</name>
<dbReference type="RefSeq" id="XP_005829498.1">
    <property type="nucleotide sequence ID" value="XM_005829441.1"/>
</dbReference>
<organism evidence="2">
    <name type="scientific">Guillardia theta (strain CCMP2712)</name>
    <name type="common">Cryptophyte</name>
    <dbReference type="NCBI Taxonomy" id="905079"/>
    <lineage>
        <taxon>Eukaryota</taxon>
        <taxon>Cryptophyceae</taxon>
        <taxon>Pyrenomonadales</taxon>
        <taxon>Geminigeraceae</taxon>
        <taxon>Guillardia</taxon>
    </lineage>
</organism>
<dbReference type="PaxDb" id="55529-EKX42518"/>
<accession>L1J1V6</accession>
<keyword evidence="4" id="KW-1185">Reference proteome</keyword>
<evidence type="ECO:0000313" key="4">
    <source>
        <dbReference type="Proteomes" id="UP000011087"/>
    </source>
</evidence>
<feature type="non-terminal residue" evidence="2">
    <location>
        <position position="1"/>
    </location>
</feature>
<dbReference type="AlphaFoldDB" id="L1J1V6"/>
<dbReference type="EMBL" id="JH993016">
    <property type="protein sequence ID" value="EKX42518.1"/>
    <property type="molecule type" value="Genomic_DNA"/>
</dbReference>